<dbReference type="Proteomes" id="UP001341281">
    <property type="component" value="Chromosome 06"/>
</dbReference>
<reference evidence="2 3" key="1">
    <citation type="submission" date="2024-02" db="EMBL/GenBank/DDBJ databases">
        <title>High-quality chromosome-scale genome assembly of Pensacola bahiagrass (Paspalum notatum Flugge var. saurae).</title>
        <authorList>
            <person name="Vega J.M."/>
            <person name="Podio M."/>
            <person name="Orjuela J."/>
            <person name="Siena L.A."/>
            <person name="Pessino S.C."/>
            <person name="Combes M.C."/>
            <person name="Mariac C."/>
            <person name="Albertini E."/>
            <person name="Pupilli F."/>
            <person name="Ortiz J.P.A."/>
            <person name="Leblanc O."/>
        </authorList>
    </citation>
    <scope>NUCLEOTIDE SEQUENCE [LARGE SCALE GENOMIC DNA]</scope>
    <source>
        <strain evidence="2">R1</strain>
        <tissue evidence="2">Leaf</tissue>
    </source>
</reference>
<evidence type="ECO:0000313" key="2">
    <source>
        <dbReference type="EMBL" id="WVZ81058.1"/>
    </source>
</evidence>
<keyword evidence="1" id="KW-0472">Membrane</keyword>
<name>A0AAQ3X084_PASNO</name>
<dbReference type="EMBL" id="CP144750">
    <property type="protein sequence ID" value="WVZ81058.1"/>
    <property type="molecule type" value="Genomic_DNA"/>
</dbReference>
<feature type="transmembrane region" description="Helical" evidence="1">
    <location>
        <begin position="117"/>
        <end position="135"/>
    </location>
</feature>
<evidence type="ECO:0008006" key="4">
    <source>
        <dbReference type="Google" id="ProtNLM"/>
    </source>
</evidence>
<protein>
    <recommendedName>
        <fullName evidence="4">Reverse transcriptase domain-containing protein</fullName>
    </recommendedName>
</protein>
<accession>A0AAQ3X084</accession>
<keyword evidence="1" id="KW-0812">Transmembrane</keyword>
<proteinExistence type="predicted"/>
<evidence type="ECO:0000256" key="1">
    <source>
        <dbReference type="SAM" id="Phobius"/>
    </source>
</evidence>
<dbReference type="AlphaFoldDB" id="A0AAQ3X084"/>
<evidence type="ECO:0000313" key="3">
    <source>
        <dbReference type="Proteomes" id="UP001341281"/>
    </source>
</evidence>
<keyword evidence="3" id="KW-1185">Reference proteome</keyword>
<keyword evidence="1" id="KW-1133">Transmembrane helix</keyword>
<dbReference type="PANTHER" id="PTHR33116">
    <property type="entry name" value="REVERSE TRANSCRIPTASE ZINC-BINDING DOMAIN-CONTAINING PROTEIN-RELATED-RELATED"/>
    <property type="match status" value="1"/>
</dbReference>
<sequence length="303" mass="35520">MEFLGRRLRIEGACGREIPCPRCLLLHHLISLYADDVVLFLRPVANDIEVLLDILNLFGDASGLPMSVQKSSVLRVQCTEEDMNVTQDNLPCEIHDFPSKYLGIPLSLKKYKRLCRFSLYLLLCWCISSWPLIFYPGQLRRLIKSEDVLAIDLLPWAIKAIDKIRRFFLWRGRKEAKVGHRLVAWAQVQQPKELGGLGISNLQTLGWALTMRWLWLQKINPDRPWTLFPFKFLSEEWNYLNENISSEECPLPETVWKNLPRKVRKKTIELFLPMYFPPSILFKCGWWRISECVVLAYTKYGNY</sequence>
<gene>
    <name evidence="2" type="ORF">U9M48_028484</name>
</gene>
<dbReference type="PANTHER" id="PTHR33116:SF78">
    <property type="entry name" value="OS12G0587133 PROTEIN"/>
    <property type="match status" value="1"/>
</dbReference>
<organism evidence="2 3">
    <name type="scientific">Paspalum notatum var. saurae</name>
    <dbReference type="NCBI Taxonomy" id="547442"/>
    <lineage>
        <taxon>Eukaryota</taxon>
        <taxon>Viridiplantae</taxon>
        <taxon>Streptophyta</taxon>
        <taxon>Embryophyta</taxon>
        <taxon>Tracheophyta</taxon>
        <taxon>Spermatophyta</taxon>
        <taxon>Magnoliopsida</taxon>
        <taxon>Liliopsida</taxon>
        <taxon>Poales</taxon>
        <taxon>Poaceae</taxon>
        <taxon>PACMAD clade</taxon>
        <taxon>Panicoideae</taxon>
        <taxon>Andropogonodae</taxon>
        <taxon>Paspaleae</taxon>
        <taxon>Paspalinae</taxon>
        <taxon>Paspalum</taxon>
    </lineage>
</organism>